<dbReference type="SMART" id="SM00052">
    <property type="entry name" value="EAL"/>
    <property type="match status" value="1"/>
</dbReference>
<evidence type="ECO:0000259" key="4">
    <source>
        <dbReference type="PROSITE" id="PS50883"/>
    </source>
</evidence>
<comment type="caution">
    <text evidence="6">The sequence shown here is derived from an EMBL/GenBank/DDBJ whole genome shotgun (WGS) entry which is preliminary data.</text>
</comment>
<protein>
    <submittedName>
        <fullName evidence="6">Diguanylate cyclase/phosphodiesterase with PAS/PAC sensor(S)</fullName>
    </submittedName>
</protein>
<dbReference type="NCBIfam" id="TIGR00254">
    <property type="entry name" value="GGDEF"/>
    <property type="match status" value="1"/>
</dbReference>
<reference evidence="6" key="1">
    <citation type="submission" date="2016-01" db="EMBL/GenBank/DDBJ databases">
        <authorList>
            <person name="Peeters C."/>
        </authorList>
    </citation>
    <scope>NUCLEOTIDE SEQUENCE</scope>
    <source>
        <strain evidence="6">LMG 29322</strain>
    </source>
</reference>
<dbReference type="Gene3D" id="3.30.70.270">
    <property type="match status" value="1"/>
</dbReference>
<organism evidence="6 7">
    <name type="scientific">Caballeronia hypogeia</name>
    <dbReference type="NCBI Taxonomy" id="1777140"/>
    <lineage>
        <taxon>Bacteria</taxon>
        <taxon>Pseudomonadati</taxon>
        <taxon>Pseudomonadota</taxon>
        <taxon>Betaproteobacteria</taxon>
        <taxon>Burkholderiales</taxon>
        <taxon>Burkholderiaceae</taxon>
        <taxon>Caballeronia</taxon>
    </lineage>
</organism>
<dbReference type="AlphaFoldDB" id="A0A158CND5"/>
<evidence type="ECO:0000259" key="3">
    <source>
        <dbReference type="PROSITE" id="PS50113"/>
    </source>
</evidence>
<dbReference type="SMART" id="SM00091">
    <property type="entry name" value="PAS"/>
    <property type="match status" value="3"/>
</dbReference>
<proteinExistence type="predicted"/>
<dbReference type="CDD" id="cd01949">
    <property type="entry name" value="GGDEF"/>
    <property type="match status" value="1"/>
</dbReference>
<dbReference type="Gene3D" id="2.10.70.100">
    <property type="match status" value="2"/>
</dbReference>
<dbReference type="PROSITE" id="PS50112">
    <property type="entry name" value="PAS"/>
    <property type="match status" value="3"/>
</dbReference>
<dbReference type="InterPro" id="IPR001610">
    <property type="entry name" value="PAC"/>
</dbReference>
<sequence length="955" mass="106754">MSSFSVLPPGNRGDGAHARAAPTEDNALLRQIASRIAQLGGWSFDVAAGRVVWSDEACAIHEMPSGATPSVEEAFAFVAPEWRPRIGNVVDACVSRGEAFDEEFQIVTATGRRVWVRAIGEPRFDGAGALTGLCGALQDITAKKRAEDHARRLAARLTNTLESITDAFYTLDRQWRFTFMNAQAERLFQRSRAELIGKVIWDEFSGMEGQTIHREFHRAMRDNRTVVFDDYYAPYRVWCETRAYPSDDGLTVYFRDTTREHKAQESLQLSEERLRIIARSTTDLIWDWDVASNSTWRSDNVESMFGYPREDFQGSMNLWASRIHLDDRERVLSNLDAAVHGRDDHWMDEYRFIRNDGTTAYVLDRGYIMRDVDGHATRMVGAVVDLTERREAEARIREQASLLDKAKDAIVVRGIDNRVRYWNKGAERLYGWTVEEAVGRSVEELLYHDPGVLREATRKVLELGEWSGEITEHRKDGTALSVDVQWTLMRDEKGEPESIFAIKTDISRRKAAERRIQHLAFHDPLTQLPNRQLLTERLQRAMAASARSGAANALVFIDLDNFKTLNDTLGHTVGDLLLQQVAERLRACVGCGDTVARFGGDEYVLLLEGLGAYGEEASARARAAGERVLHALNQPYQLGSHLHTSTPSIGITLFCDDAADSVALLMQADLAMYQAKASGRNAMSFFDPSMQEAVSARMSTEAELRRALRDDELELHYQPQVDRDGAIPGVEALLRWRHPERGLVSPADFVPLAEETGLILVLGAWVMDAACRQLAAWSADPHMAGLEVSINVSARQFHHPDFAELVLDALTQAGANPCRLKLELTESILLDHGEDTIARMNLLKTRGLSFALDDFGTGYSSLTYLKRLPLDVLKIDRSFVRDLLDDPNDAVIARTIIALGCNLGLKVIAEGVENEAQREFLFQHGCDAYQGFLCTKPVPADEVAKLIAARTSSGD</sequence>
<dbReference type="CDD" id="cd00130">
    <property type="entry name" value="PAS"/>
    <property type="match status" value="4"/>
</dbReference>
<dbReference type="InterPro" id="IPR052155">
    <property type="entry name" value="Biofilm_reg_signaling"/>
</dbReference>
<dbReference type="SUPFAM" id="SSF141868">
    <property type="entry name" value="EAL domain-like"/>
    <property type="match status" value="1"/>
</dbReference>
<dbReference type="InterPro" id="IPR035919">
    <property type="entry name" value="EAL_sf"/>
</dbReference>
<dbReference type="InterPro" id="IPR000160">
    <property type="entry name" value="GGDEF_dom"/>
</dbReference>
<feature type="domain" description="PAS" evidence="2">
    <location>
        <begin position="395"/>
        <end position="464"/>
    </location>
</feature>
<dbReference type="Pfam" id="PF08447">
    <property type="entry name" value="PAS_3"/>
    <property type="match status" value="2"/>
</dbReference>
<evidence type="ECO:0000313" key="7">
    <source>
        <dbReference type="Proteomes" id="UP000054851"/>
    </source>
</evidence>
<dbReference type="STRING" id="1777140.AWB79_05579"/>
<dbReference type="InterPro" id="IPR043128">
    <property type="entry name" value="Rev_trsase/Diguanyl_cyclase"/>
</dbReference>
<dbReference type="Gene3D" id="3.20.20.450">
    <property type="entry name" value="EAL domain"/>
    <property type="match status" value="1"/>
</dbReference>
<dbReference type="InterPro" id="IPR001633">
    <property type="entry name" value="EAL_dom"/>
</dbReference>
<dbReference type="OrthoDB" id="9813903at2"/>
<evidence type="ECO:0000313" key="6">
    <source>
        <dbReference type="EMBL" id="SAK83067.1"/>
    </source>
</evidence>
<accession>A0A158CND5</accession>
<dbReference type="Pfam" id="PF00563">
    <property type="entry name" value="EAL"/>
    <property type="match status" value="1"/>
</dbReference>
<dbReference type="InterPro" id="IPR000700">
    <property type="entry name" value="PAS-assoc_C"/>
</dbReference>
<dbReference type="PROSITE" id="PS50113">
    <property type="entry name" value="PAC"/>
    <property type="match status" value="3"/>
</dbReference>
<dbReference type="InterPro" id="IPR035965">
    <property type="entry name" value="PAS-like_dom_sf"/>
</dbReference>
<feature type="domain" description="PAS" evidence="2">
    <location>
        <begin position="153"/>
        <end position="223"/>
    </location>
</feature>
<dbReference type="Pfam" id="PF08448">
    <property type="entry name" value="PAS_4"/>
    <property type="match status" value="1"/>
</dbReference>
<dbReference type="Pfam" id="PF00990">
    <property type="entry name" value="GGDEF"/>
    <property type="match status" value="1"/>
</dbReference>
<feature type="domain" description="PAC" evidence="3">
    <location>
        <begin position="100"/>
        <end position="152"/>
    </location>
</feature>
<dbReference type="Gene3D" id="3.30.450.20">
    <property type="entry name" value="PAS domain"/>
    <property type="match status" value="4"/>
</dbReference>
<keyword evidence="7" id="KW-1185">Reference proteome</keyword>
<dbReference type="InterPro" id="IPR000014">
    <property type="entry name" value="PAS"/>
</dbReference>
<dbReference type="CDD" id="cd01948">
    <property type="entry name" value="EAL"/>
    <property type="match status" value="1"/>
</dbReference>
<dbReference type="InterPro" id="IPR029787">
    <property type="entry name" value="Nucleotide_cyclase"/>
</dbReference>
<dbReference type="RefSeq" id="WP_082862486.1">
    <property type="nucleotide sequence ID" value="NZ_FCOA02000024.1"/>
</dbReference>
<dbReference type="InterPro" id="IPR013767">
    <property type="entry name" value="PAS_fold"/>
</dbReference>
<dbReference type="FunFam" id="3.20.20.450:FF:000001">
    <property type="entry name" value="Cyclic di-GMP phosphodiesterase yahA"/>
    <property type="match status" value="1"/>
</dbReference>
<dbReference type="InterPro" id="IPR013656">
    <property type="entry name" value="PAS_4"/>
</dbReference>
<dbReference type="SUPFAM" id="SSF55785">
    <property type="entry name" value="PYP-like sensor domain (PAS domain)"/>
    <property type="match status" value="4"/>
</dbReference>
<gene>
    <name evidence="6" type="ORF">AWB79_05579</name>
</gene>
<evidence type="ECO:0000256" key="1">
    <source>
        <dbReference type="SAM" id="MobiDB-lite"/>
    </source>
</evidence>
<dbReference type="NCBIfam" id="TIGR00229">
    <property type="entry name" value="sensory_box"/>
    <property type="match status" value="3"/>
</dbReference>
<feature type="domain" description="EAL" evidence="4">
    <location>
        <begin position="697"/>
        <end position="951"/>
    </location>
</feature>
<dbReference type="PROSITE" id="PS50883">
    <property type="entry name" value="EAL"/>
    <property type="match status" value="1"/>
</dbReference>
<dbReference type="SUPFAM" id="SSF55073">
    <property type="entry name" value="Nucleotide cyclase"/>
    <property type="match status" value="1"/>
</dbReference>
<dbReference type="PROSITE" id="PS50887">
    <property type="entry name" value="GGDEF"/>
    <property type="match status" value="1"/>
</dbReference>
<feature type="domain" description="GGDEF" evidence="5">
    <location>
        <begin position="550"/>
        <end position="688"/>
    </location>
</feature>
<dbReference type="PANTHER" id="PTHR44757:SF2">
    <property type="entry name" value="BIOFILM ARCHITECTURE MAINTENANCE PROTEIN MBAA"/>
    <property type="match status" value="1"/>
</dbReference>
<dbReference type="SMART" id="SM00086">
    <property type="entry name" value="PAC"/>
    <property type="match status" value="3"/>
</dbReference>
<name>A0A158CND5_9BURK</name>
<dbReference type="PANTHER" id="PTHR44757">
    <property type="entry name" value="DIGUANYLATE CYCLASE DGCP"/>
    <property type="match status" value="1"/>
</dbReference>
<feature type="domain" description="PAC" evidence="3">
    <location>
        <begin position="346"/>
        <end position="398"/>
    </location>
</feature>
<feature type="domain" description="PAC" evidence="3">
    <location>
        <begin position="466"/>
        <end position="518"/>
    </location>
</feature>
<dbReference type="Pfam" id="PF00989">
    <property type="entry name" value="PAS"/>
    <property type="match status" value="1"/>
</dbReference>
<evidence type="ECO:0000259" key="5">
    <source>
        <dbReference type="PROSITE" id="PS50887"/>
    </source>
</evidence>
<dbReference type="EMBL" id="FCOA02000024">
    <property type="protein sequence ID" value="SAK83067.1"/>
    <property type="molecule type" value="Genomic_DNA"/>
</dbReference>
<feature type="region of interest" description="Disordered" evidence="1">
    <location>
        <begin position="1"/>
        <end position="20"/>
    </location>
</feature>
<dbReference type="Proteomes" id="UP000054851">
    <property type="component" value="Unassembled WGS sequence"/>
</dbReference>
<dbReference type="InterPro" id="IPR013655">
    <property type="entry name" value="PAS_fold_3"/>
</dbReference>
<feature type="domain" description="PAS" evidence="2">
    <location>
        <begin position="270"/>
        <end position="342"/>
    </location>
</feature>
<evidence type="ECO:0000259" key="2">
    <source>
        <dbReference type="PROSITE" id="PS50112"/>
    </source>
</evidence>
<dbReference type="SMART" id="SM00267">
    <property type="entry name" value="GGDEF"/>
    <property type="match status" value="1"/>
</dbReference>
<dbReference type="GO" id="GO:0006355">
    <property type="term" value="P:regulation of DNA-templated transcription"/>
    <property type="evidence" value="ECO:0007669"/>
    <property type="project" value="InterPro"/>
</dbReference>